<dbReference type="Pfam" id="PF16916">
    <property type="entry name" value="ZT_dimer"/>
    <property type="match status" value="1"/>
</dbReference>
<dbReference type="Pfam" id="PF01545">
    <property type="entry name" value="Cation_efflux"/>
    <property type="match status" value="1"/>
</dbReference>
<comment type="subcellular location">
    <subcellularLocation>
        <location evidence="1">Membrane</location>
        <topology evidence="1">Multi-pass membrane protein</topology>
    </subcellularLocation>
</comment>
<dbReference type="AlphaFoldDB" id="A0AAE3XSN4"/>
<accession>A0AAE3XSN4</accession>
<feature type="transmembrane region" description="Helical" evidence="7">
    <location>
        <begin position="119"/>
        <end position="137"/>
    </location>
</feature>
<dbReference type="InterPro" id="IPR036837">
    <property type="entry name" value="Cation_efflux_CTD_sf"/>
</dbReference>
<dbReference type="PANTHER" id="PTHR43840:SF15">
    <property type="entry name" value="MITOCHONDRIAL METAL TRANSPORTER 1-RELATED"/>
    <property type="match status" value="1"/>
</dbReference>
<feature type="transmembrane region" description="Helical" evidence="7">
    <location>
        <begin position="79"/>
        <end position="99"/>
    </location>
</feature>
<evidence type="ECO:0000256" key="3">
    <source>
        <dbReference type="ARBA" id="ARBA00022448"/>
    </source>
</evidence>
<dbReference type="GO" id="GO:0015341">
    <property type="term" value="F:zinc efflux antiporter activity"/>
    <property type="evidence" value="ECO:0007669"/>
    <property type="project" value="TreeGrafter"/>
</dbReference>
<feature type="transmembrane region" description="Helical" evidence="7">
    <location>
        <begin position="158"/>
        <end position="177"/>
    </location>
</feature>
<dbReference type="GO" id="GO:0005886">
    <property type="term" value="C:plasma membrane"/>
    <property type="evidence" value="ECO:0007669"/>
    <property type="project" value="TreeGrafter"/>
</dbReference>
<name>A0AAE3XSN4_9BACT</name>
<dbReference type="SUPFAM" id="SSF161111">
    <property type="entry name" value="Cation efflux protein transmembrane domain-like"/>
    <property type="match status" value="1"/>
</dbReference>
<dbReference type="InterPro" id="IPR058533">
    <property type="entry name" value="Cation_efflux_TM"/>
</dbReference>
<feature type="transmembrane region" description="Helical" evidence="7">
    <location>
        <begin position="12"/>
        <end position="35"/>
    </location>
</feature>
<feature type="transmembrane region" description="Helical" evidence="7">
    <location>
        <begin position="47"/>
        <end position="67"/>
    </location>
</feature>
<dbReference type="InterPro" id="IPR027469">
    <property type="entry name" value="Cation_efflux_TMD_sf"/>
</dbReference>
<evidence type="ECO:0000256" key="6">
    <source>
        <dbReference type="ARBA" id="ARBA00023136"/>
    </source>
</evidence>
<dbReference type="PANTHER" id="PTHR43840">
    <property type="entry name" value="MITOCHONDRIAL METAL TRANSPORTER 1-RELATED"/>
    <property type="match status" value="1"/>
</dbReference>
<dbReference type="SUPFAM" id="SSF160240">
    <property type="entry name" value="Cation efflux protein cytoplasmic domain-like"/>
    <property type="match status" value="1"/>
</dbReference>
<keyword evidence="3" id="KW-0813">Transport</keyword>
<keyword evidence="4 7" id="KW-0812">Transmembrane</keyword>
<sequence>MDNKIDFNKNLSVQIIAVSVSVLLLLVKLVAYYYTSSMSILTDALESIVNVVAGVFSFYSLFLVSFPKDKNHPYGHGKIEFIASGIEGAMIGFAGLAMIVKSIHGFFNPHELESLDLGLALILFTGMVNYFLGRYMVKQGESNHSVTLIASGKHLKSDAYSTVGLVLGLAAIMLTGYEFLDNAMAIVFGLIILVTGVKIVRKSIAGIMDEADYKEVEKVVEMLSKHRRDEWIDVHNLRIIKYGPALHVDCHVTLPRYYELEKAHDLVDSIEKLAGEESEVPIEFFIHADPCLPSACEICRVKDCPARQFEFKEAVEWNLANVMQVNRHEYQKNIGVEEELVG</sequence>
<keyword evidence="5 7" id="KW-1133">Transmembrane helix</keyword>
<dbReference type="InterPro" id="IPR050291">
    <property type="entry name" value="CDF_Transporter"/>
</dbReference>
<evidence type="ECO:0000259" key="8">
    <source>
        <dbReference type="Pfam" id="PF01545"/>
    </source>
</evidence>
<evidence type="ECO:0000259" key="9">
    <source>
        <dbReference type="Pfam" id="PF16916"/>
    </source>
</evidence>
<dbReference type="GO" id="GO:0015086">
    <property type="term" value="F:cadmium ion transmembrane transporter activity"/>
    <property type="evidence" value="ECO:0007669"/>
    <property type="project" value="TreeGrafter"/>
</dbReference>
<reference evidence="10" key="1">
    <citation type="submission" date="2023-07" db="EMBL/GenBank/DDBJ databases">
        <title>Genomic Encyclopedia of Type Strains, Phase IV (KMG-IV): sequencing the most valuable type-strain genomes for metagenomic binning, comparative biology and taxonomic classification.</title>
        <authorList>
            <person name="Goeker M."/>
        </authorList>
    </citation>
    <scope>NUCLEOTIDE SEQUENCE</scope>
    <source>
        <strain evidence="10">DSM 26174</strain>
    </source>
</reference>
<proteinExistence type="inferred from homology"/>
<evidence type="ECO:0000313" key="11">
    <source>
        <dbReference type="Proteomes" id="UP001185092"/>
    </source>
</evidence>
<evidence type="ECO:0000256" key="4">
    <source>
        <dbReference type="ARBA" id="ARBA00022692"/>
    </source>
</evidence>
<evidence type="ECO:0000256" key="1">
    <source>
        <dbReference type="ARBA" id="ARBA00004141"/>
    </source>
</evidence>
<dbReference type="NCBIfam" id="TIGR01297">
    <property type="entry name" value="CDF"/>
    <property type="match status" value="1"/>
</dbReference>
<evidence type="ECO:0000256" key="2">
    <source>
        <dbReference type="ARBA" id="ARBA00008114"/>
    </source>
</evidence>
<comment type="caution">
    <text evidence="10">The sequence shown here is derived from an EMBL/GenBank/DDBJ whole genome shotgun (WGS) entry which is preliminary data.</text>
</comment>
<dbReference type="RefSeq" id="WP_309941907.1">
    <property type="nucleotide sequence ID" value="NZ_AP025305.1"/>
</dbReference>
<evidence type="ECO:0000256" key="7">
    <source>
        <dbReference type="SAM" id="Phobius"/>
    </source>
</evidence>
<feature type="transmembrane region" description="Helical" evidence="7">
    <location>
        <begin position="183"/>
        <end position="200"/>
    </location>
</feature>
<gene>
    <name evidence="10" type="ORF">HNQ88_004353</name>
</gene>
<organism evidence="10 11">
    <name type="scientific">Aureibacter tunicatorum</name>
    <dbReference type="NCBI Taxonomy" id="866807"/>
    <lineage>
        <taxon>Bacteria</taxon>
        <taxon>Pseudomonadati</taxon>
        <taxon>Bacteroidota</taxon>
        <taxon>Cytophagia</taxon>
        <taxon>Cytophagales</taxon>
        <taxon>Persicobacteraceae</taxon>
        <taxon>Aureibacter</taxon>
    </lineage>
</organism>
<dbReference type="GO" id="GO:0015093">
    <property type="term" value="F:ferrous iron transmembrane transporter activity"/>
    <property type="evidence" value="ECO:0007669"/>
    <property type="project" value="TreeGrafter"/>
</dbReference>
<feature type="domain" description="Cation efflux protein transmembrane" evidence="8">
    <location>
        <begin position="15"/>
        <end position="207"/>
    </location>
</feature>
<evidence type="ECO:0000313" key="10">
    <source>
        <dbReference type="EMBL" id="MDR6241275.1"/>
    </source>
</evidence>
<dbReference type="Gene3D" id="3.30.70.1350">
    <property type="entry name" value="Cation efflux protein, cytoplasmic domain"/>
    <property type="match status" value="1"/>
</dbReference>
<comment type="similarity">
    <text evidence="2">Belongs to the cation diffusion facilitator (CDF) transporter (TC 2.A.4) family.</text>
</comment>
<dbReference type="InterPro" id="IPR027470">
    <property type="entry name" value="Cation_efflux_CTD"/>
</dbReference>
<dbReference type="Proteomes" id="UP001185092">
    <property type="component" value="Unassembled WGS sequence"/>
</dbReference>
<dbReference type="InterPro" id="IPR002524">
    <property type="entry name" value="Cation_efflux"/>
</dbReference>
<evidence type="ECO:0000256" key="5">
    <source>
        <dbReference type="ARBA" id="ARBA00022989"/>
    </source>
</evidence>
<feature type="domain" description="Cation efflux protein cytoplasmic" evidence="9">
    <location>
        <begin position="213"/>
        <end position="291"/>
    </location>
</feature>
<dbReference type="EMBL" id="JAVDQD010000007">
    <property type="protein sequence ID" value="MDR6241275.1"/>
    <property type="molecule type" value="Genomic_DNA"/>
</dbReference>
<protein>
    <submittedName>
        <fullName evidence="10">Cation diffusion facilitator family transporter</fullName>
    </submittedName>
</protein>
<keyword evidence="6 7" id="KW-0472">Membrane</keyword>
<dbReference type="GO" id="GO:0006882">
    <property type="term" value="P:intracellular zinc ion homeostasis"/>
    <property type="evidence" value="ECO:0007669"/>
    <property type="project" value="TreeGrafter"/>
</dbReference>
<keyword evidence="11" id="KW-1185">Reference proteome</keyword>
<dbReference type="Gene3D" id="1.20.1510.10">
    <property type="entry name" value="Cation efflux protein transmembrane domain"/>
    <property type="match status" value="1"/>
</dbReference>